<dbReference type="PANTHER" id="PTHR15362:SF4">
    <property type="entry name" value="CDP-DIACYLGLYCEROL--INOSITOL 3-PHOSPHATIDYLTRANSFERASE"/>
    <property type="match status" value="1"/>
</dbReference>
<feature type="transmembrane region" description="Helical" evidence="9">
    <location>
        <begin position="140"/>
        <end position="160"/>
    </location>
</feature>
<keyword evidence="7" id="KW-1208">Phospholipid metabolism</keyword>
<dbReference type="GO" id="GO:0005794">
    <property type="term" value="C:Golgi apparatus"/>
    <property type="evidence" value="ECO:0007669"/>
    <property type="project" value="TreeGrafter"/>
</dbReference>
<keyword evidence="2 8" id="KW-0808">Transferase</keyword>
<gene>
    <name evidence="10" type="ORF">cyc_01512</name>
</gene>
<keyword evidence="4 9" id="KW-1133">Transmembrane helix</keyword>
<evidence type="ECO:0000256" key="3">
    <source>
        <dbReference type="ARBA" id="ARBA00022692"/>
    </source>
</evidence>
<keyword evidence="3 9" id="KW-0812">Transmembrane</keyword>
<evidence type="ECO:0000256" key="2">
    <source>
        <dbReference type="ARBA" id="ARBA00022679"/>
    </source>
</evidence>
<keyword evidence="11" id="KW-1185">Reference proteome</keyword>
<dbReference type="AlphaFoldDB" id="A0A1D3D701"/>
<evidence type="ECO:0000256" key="4">
    <source>
        <dbReference type="ARBA" id="ARBA00022989"/>
    </source>
</evidence>
<dbReference type="FunCoup" id="A0A1D3D701">
    <property type="interactions" value="166"/>
</dbReference>
<proteinExistence type="inferred from homology"/>
<keyword evidence="5" id="KW-0443">Lipid metabolism</keyword>
<dbReference type="InParanoid" id="A0A1D3D701"/>
<evidence type="ECO:0000256" key="1">
    <source>
        <dbReference type="ARBA" id="ARBA00004141"/>
    </source>
</evidence>
<accession>A0A1D3D701</accession>
<evidence type="ECO:0000256" key="5">
    <source>
        <dbReference type="ARBA" id="ARBA00023098"/>
    </source>
</evidence>
<dbReference type="PROSITE" id="PS00379">
    <property type="entry name" value="CDP_ALCOHOL_P_TRANSF"/>
    <property type="match status" value="1"/>
</dbReference>
<dbReference type="GO" id="GO:0003881">
    <property type="term" value="F:CDP-diacylglycerol-inositol 3-phosphatidyltransferase activity"/>
    <property type="evidence" value="ECO:0007669"/>
    <property type="project" value="TreeGrafter"/>
</dbReference>
<dbReference type="VEuPathDB" id="ToxoDB:LOC34618508"/>
<comment type="caution">
    <text evidence="10">The sequence shown here is derived from an EMBL/GenBank/DDBJ whole genome shotgun (WGS) entry which is preliminary data.</text>
</comment>
<dbReference type="InterPro" id="IPR048254">
    <property type="entry name" value="CDP_ALCOHOL_P_TRANSF_CS"/>
</dbReference>
<sequence>MMSRGRGAGSQAAWEVALFVPNIIGYMRLVLLLAAAFTADNFLWFMLLYGASQLLDIADGHAARTLQQVSVFGACFDQLVDRLSTCLLYTLNAIAYPRYGGDMGGHWLHFFAATAVGASSHKRVDEAPWILQQYYTRKGLMFLSIVSYEGFLLSLLAAHSVIISGFAHNAAVACTIACFPLAAFKANAVHAPSEPPSPMSECSTARFTAADIPPSHRLRM</sequence>
<protein>
    <submittedName>
        <fullName evidence="10">Phosphatidylinositol synthase</fullName>
    </submittedName>
</protein>
<dbReference type="GO" id="GO:0016020">
    <property type="term" value="C:membrane"/>
    <property type="evidence" value="ECO:0007669"/>
    <property type="project" value="UniProtKB-SubCell"/>
</dbReference>
<evidence type="ECO:0000256" key="8">
    <source>
        <dbReference type="RuleBase" id="RU003750"/>
    </source>
</evidence>
<evidence type="ECO:0000256" key="9">
    <source>
        <dbReference type="SAM" id="Phobius"/>
    </source>
</evidence>
<name>A0A1D3D701_9EIME</name>
<evidence type="ECO:0000256" key="7">
    <source>
        <dbReference type="ARBA" id="ARBA00023264"/>
    </source>
</evidence>
<dbReference type="InterPro" id="IPR000462">
    <property type="entry name" value="CDP-OH_P_trans"/>
</dbReference>
<reference evidence="10 11" key="1">
    <citation type="journal article" date="2016" name="BMC Genomics">
        <title>Comparative genomics reveals Cyclospora cayetanensis possesses coccidia-like metabolism and invasion components but unique surface antigens.</title>
        <authorList>
            <person name="Liu S."/>
            <person name="Wang L."/>
            <person name="Zheng H."/>
            <person name="Xu Z."/>
            <person name="Roellig D.M."/>
            <person name="Li N."/>
            <person name="Frace M.A."/>
            <person name="Tang K."/>
            <person name="Arrowood M.J."/>
            <person name="Moss D.M."/>
            <person name="Zhang L."/>
            <person name="Feng Y."/>
            <person name="Xiao L."/>
        </authorList>
    </citation>
    <scope>NUCLEOTIDE SEQUENCE [LARGE SCALE GENOMIC DNA]</scope>
    <source>
        <strain evidence="10 11">CHN_HEN01</strain>
    </source>
</reference>
<keyword evidence="6 9" id="KW-0472">Membrane</keyword>
<dbReference type="InterPro" id="IPR043130">
    <property type="entry name" value="CDP-OH_PTrfase_TM_dom"/>
</dbReference>
<comment type="similarity">
    <text evidence="8">Belongs to the CDP-alcohol phosphatidyltransferase class-I family.</text>
</comment>
<comment type="subcellular location">
    <subcellularLocation>
        <location evidence="1">Membrane</location>
        <topology evidence="1">Multi-pass membrane protein</topology>
    </subcellularLocation>
</comment>
<dbReference type="EMBL" id="JROU02000464">
    <property type="protein sequence ID" value="OEH79200.1"/>
    <property type="molecule type" value="Genomic_DNA"/>
</dbReference>
<dbReference type="Gene3D" id="1.20.120.1760">
    <property type="match status" value="1"/>
</dbReference>
<organism evidence="10 11">
    <name type="scientific">Cyclospora cayetanensis</name>
    <dbReference type="NCBI Taxonomy" id="88456"/>
    <lineage>
        <taxon>Eukaryota</taxon>
        <taxon>Sar</taxon>
        <taxon>Alveolata</taxon>
        <taxon>Apicomplexa</taxon>
        <taxon>Conoidasida</taxon>
        <taxon>Coccidia</taxon>
        <taxon>Eucoccidiorida</taxon>
        <taxon>Eimeriorina</taxon>
        <taxon>Eimeriidae</taxon>
        <taxon>Cyclospora</taxon>
    </lineage>
</organism>
<dbReference type="Pfam" id="PF01066">
    <property type="entry name" value="CDP-OH_P_transf"/>
    <property type="match status" value="1"/>
</dbReference>
<evidence type="ECO:0000313" key="11">
    <source>
        <dbReference type="Proteomes" id="UP000095192"/>
    </source>
</evidence>
<dbReference type="PANTHER" id="PTHR15362">
    <property type="entry name" value="PHOSPHATIDYLINOSITOL SYNTHASE"/>
    <property type="match status" value="1"/>
</dbReference>
<dbReference type="VEuPathDB" id="ToxoDB:cyc_01512"/>
<dbReference type="GO" id="GO:0006661">
    <property type="term" value="P:phosphatidylinositol biosynthetic process"/>
    <property type="evidence" value="ECO:0007669"/>
    <property type="project" value="TreeGrafter"/>
</dbReference>
<evidence type="ECO:0000256" key="6">
    <source>
        <dbReference type="ARBA" id="ARBA00023136"/>
    </source>
</evidence>
<dbReference type="Proteomes" id="UP000095192">
    <property type="component" value="Unassembled WGS sequence"/>
</dbReference>
<evidence type="ECO:0000313" key="10">
    <source>
        <dbReference type="EMBL" id="OEH79200.1"/>
    </source>
</evidence>